<dbReference type="STRING" id="1193182.BN11_1170009"/>
<name>W6K0Q6_9MICO</name>
<dbReference type="Proteomes" id="UP000035763">
    <property type="component" value="Unassembled WGS sequence"/>
</dbReference>
<gene>
    <name evidence="1" type="primary">clpS</name>
    <name evidence="1" type="ORF">BN11_1170009</name>
</gene>
<reference evidence="1 2" key="1">
    <citation type="journal article" date="2013" name="ISME J.">
        <title>A metabolic model for members of the genus Tetrasphaera involved in enhanced biological phosphorus removal.</title>
        <authorList>
            <person name="Kristiansen R."/>
            <person name="Nguyen H.T.T."/>
            <person name="Saunders A.M."/>
            <person name="Nielsen J.L."/>
            <person name="Wimmer R."/>
            <person name="Le V.Q."/>
            <person name="McIlroy S.J."/>
            <person name="Petrovski S."/>
            <person name="Seviour R.J."/>
            <person name="Calteau A."/>
            <person name="Nielsen K.L."/>
            <person name="Nielsen P.H."/>
        </authorList>
    </citation>
    <scope>NUCLEOTIDE SEQUENCE [LARGE SCALE GENOMIC DNA]</scope>
    <source>
        <strain evidence="1 2">Ben110</strain>
    </source>
</reference>
<dbReference type="AlphaFoldDB" id="W6K0Q6"/>
<sequence length="219" mass="23523">MARGFVKRGKGAGVRYAARLDEAERALLIELFGQVRDLIAPPGSVAAQPDTPPEGDDPFDAIVAGLGADFGNVTVPDSPADLGGRGFGGEDRDPALDRLFPAPNPTDEEAAKEFRRLTEASLRDRKISGLDAACAALAKSVDDRFELSEDTARSFLVALTDVRLVLGDRLGLREDADAQRLQEIAEIADPADPAAYAIVVYDFLTWLQETLATSMLPKR</sequence>
<comment type="caution">
    <text evidence="1">The sequence shown here is derived from an EMBL/GenBank/DDBJ whole genome shotgun (WGS) entry which is preliminary data.</text>
</comment>
<proteinExistence type="predicted"/>
<dbReference type="OrthoDB" id="3268479at2"/>
<dbReference type="Pfam" id="PF09438">
    <property type="entry name" value="DUF2017"/>
    <property type="match status" value="1"/>
</dbReference>
<dbReference type="InterPro" id="IPR018561">
    <property type="entry name" value="AosR"/>
</dbReference>
<keyword evidence="2" id="KW-1185">Reference proteome</keyword>
<accession>W6K0Q6</accession>
<organism evidence="1 2">
    <name type="scientific">Nostocoides australiense Ben110</name>
    <dbReference type="NCBI Taxonomy" id="1193182"/>
    <lineage>
        <taxon>Bacteria</taxon>
        <taxon>Bacillati</taxon>
        <taxon>Actinomycetota</taxon>
        <taxon>Actinomycetes</taxon>
        <taxon>Micrococcales</taxon>
        <taxon>Intrasporangiaceae</taxon>
        <taxon>Nostocoides</taxon>
    </lineage>
</organism>
<evidence type="ECO:0000313" key="2">
    <source>
        <dbReference type="Proteomes" id="UP000035763"/>
    </source>
</evidence>
<dbReference type="RefSeq" id="WP_048696823.1">
    <property type="nucleotide sequence ID" value="NZ_HG764815.1"/>
</dbReference>
<dbReference type="GO" id="GO:0006508">
    <property type="term" value="P:proteolysis"/>
    <property type="evidence" value="ECO:0007669"/>
    <property type="project" value="UniProtKB-KW"/>
</dbReference>
<evidence type="ECO:0000313" key="1">
    <source>
        <dbReference type="EMBL" id="CCH71879.1"/>
    </source>
</evidence>
<protein>
    <submittedName>
        <fullName evidence="1">ATP-dependent Clp protease adaptor protein ClpS</fullName>
    </submittedName>
</protein>
<keyword evidence="1" id="KW-0378">Hydrolase</keyword>
<keyword evidence="1" id="KW-0645">Protease</keyword>
<dbReference type="EMBL" id="CAJA01000021">
    <property type="protein sequence ID" value="CCH71879.1"/>
    <property type="molecule type" value="Genomic_DNA"/>
</dbReference>
<dbReference type="GO" id="GO:0008233">
    <property type="term" value="F:peptidase activity"/>
    <property type="evidence" value="ECO:0007669"/>
    <property type="project" value="UniProtKB-KW"/>
</dbReference>